<evidence type="ECO:0000313" key="2">
    <source>
        <dbReference type="EMBL" id="HEB95171.1"/>
    </source>
</evidence>
<dbReference type="SUPFAM" id="SSF52091">
    <property type="entry name" value="SpoIIaa-like"/>
    <property type="match status" value="1"/>
</dbReference>
<protein>
    <submittedName>
        <fullName evidence="2">Anti-sigma factor antagonist</fullName>
    </submittedName>
</protein>
<dbReference type="Gene3D" id="3.30.750.24">
    <property type="entry name" value="STAS domain"/>
    <property type="match status" value="1"/>
</dbReference>
<dbReference type="PROSITE" id="PS50801">
    <property type="entry name" value="STAS"/>
    <property type="match status" value="1"/>
</dbReference>
<name>A0A831RLN7_9GAMM</name>
<gene>
    <name evidence="2" type="ORF">ENI96_01910</name>
</gene>
<organism evidence="2 3">
    <name type="scientific">Sedimenticola thiotaurini</name>
    <dbReference type="NCBI Taxonomy" id="1543721"/>
    <lineage>
        <taxon>Bacteria</taxon>
        <taxon>Pseudomonadati</taxon>
        <taxon>Pseudomonadota</taxon>
        <taxon>Gammaproteobacteria</taxon>
        <taxon>Chromatiales</taxon>
        <taxon>Sedimenticolaceae</taxon>
        <taxon>Sedimenticola</taxon>
    </lineage>
</organism>
<proteinExistence type="predicted"/>
<comment type="caution">
    <text evidence="2">The sequence shown here is derived from an EMBL/GenBank/DDBJ whole genome shotgun (WGS) entry which is preliminary data.</text>
</comment>
<dbReference type="Proteomes" id="UP000886251">
    <property type="component" value="Unassembled WGS sequence"/>
</dbReference>
<evidence type="ECO:0000259" key="1">
    <source>
        <dbReference type="PROSITE" id="PS50801"/>
    </source>
</evidence>
<evidence type="ECO:0000313" key="3">
    <source>
        <dbReference type="Proteomes" id="UP000886251"/>
    </source>
</evidence>
<dbReference type="InterPro" id="IPR036513">
    <property type="entry name" value="STAS_dom_sf"/>
</dbReference>
<dbReference type="AlphaFoldDB" id="A0A831RLN7"/>
<dbReference type="GO" id="GO:0043856">
    <property type="term" value="F:anti-sigma factor antagonist activity"/>
    <property type="evidence" value="ECO:0007669"/>
    <property type="project" value="TreeGrafter"/>
</dbReference>
<dbReference type="CDD" id="cd07043">
    <property type="entry name" value="STAS_anti-anti-sigma_factors"/>
    <property type="match status" value="1"/>
</dbReference>
<dbReference type="Pfam" id="PF01740">
    <property type="entry name" value="STAS"/>
    <property type="match status" value="1"/>
</dbReference>
<dbReference type="PANTHER" id="PTHR33495:SF2">
    <property type="entry name" value="ANTI-SIGMA FACTOR ANTAGONIST TM_1081-RELATED"/>
    <property type="match status" value="1"/>
</dbReference>
<dbReference type="InterPro" id="IPR002645">
    <property type="entry name" value="STAS_dom"/>
</dbReference>
<reference evidence="2" key="1">
    <citation type="journal article" date="2020" name="mSystems">
        <title>Genome- and Community-Level Interaction Insights into Carbon Utilization and Element Cycling Functions of Hydrothermarchaeota in Hydrothermal Sediment.</title>
        <authorList>
            <person name="Zhou Z."/>
            <person name="Liu Y."/>
            <person name="Xu W."/>
            <person name="Pan J."/>
            <person name="Luo Z.H."/>
            <person name="Li M."/>
        </authorList>
    </citation>
    <scope>NUCLEOTIDE SEQUENCE [LARGE SCALE GENOMIC DNA]</scope>
    <source>
        <strain evidence="2">HyVt-443</strain>
    </source>
</reference>
<feature type="domain" description="STAS" evidence="1">
    <location>
        <begin position="13"/>
        <end position="98"/>
    </location>
</feature>
<dbReference type="EMBL" id="DRKP01000022">
    <property type="protein sequence ID" value="HEB95171.1"/>
    <property type="molecule type" value="Genomic_DNA"/>
</dbReference>
<accession>A0A831RLN7</accession>
<sequence length="170" mass="18736">MPEGRILHGASGGVQVLVYSGDIRYPSSLALDSCLQRLLQLSGLEGFVVDLTEVHSIDSTHLGILARLARAMQRMGLPRVTLISDRPAINEVLAGVGLDRVFRIVPGWQEGTDGDVLREIPGMPMDRESLRQLLLASHRELMALGEDNHEQFRDVVRAFEQEEAEGRKAG</sequence>
<dbReference type="PANTHER" id="PTHR33495">
    <property type="entry name" value="ANTI-SIGMA FACTOR ANTAGONIST TM_1081-RELATED-RELATED"/>
    <property type="match status" value="1"/>
</dbReference>